<feature type="non-terminal residue" evidence="11">
    <location>
        <position position="149"/>
    </location>
</feature>
<evidence type="ECO:0000256" key="8">
    <source>
        <dbReference type="ARBA" id="ARBA00048679"/>
    </source>
</evidence>
<dbReference type="Gene3D" id="1.10.510.10">
    <property type="entry name" value="Transferase(Phosphotransferase) domain 1"/>
    <property type="match status" value="1"/>
</dbReference>
<dbReference type="RefSeq" id="XP_009498134.1">
    <property type="nucleotide sequence ID" value="XM_009499859.1"/>
</dbReference>
<accession>A0A058Z0P5</accession>
<name>A0A058Z0P5_FONAL</name>
<keyword evidence="2" id="KW-0723">Serine/threonine-protein kinase</keyword>
<organism evidence="11">
    <name type="scientific">Fonticula alba</name>
    <name type="common">Slime mold</name>
    <dbReference type="NCBI Taxonomy" id="691883"/>
    <lineage>
        <taxon>Eukaryota</taxon>
        <taxon>Rotosphaerida</taxon>
        <taxon>Fonticulaceae</taxon>
        <taxon>Fonticula</taxon>
    </lineage>
</organism>
<dbReference type="PANTHER" id="PTHR24361">
    <property type="entry name" value="MITOGEN-ACTIVATED KINASE KINASE KINASE"/>
    <property type="match status" value="1"/>
</dbReference>
<dbReference type="InterPro" id="IPR000719">
    <property type="entry name" value="Prot_kinase_dom"/>
</dbReference>
<evidence type="ECO:0000256" key="1">
    <source>
        <dbReference type="ARBA" id="ARBA00012513"/>
    </source>
</evidence>
<keyword evidence="6 9" id="KW-0067">ATP-binding</keyword>
<keyword evidence="4 9" id="KW-0547">Nucleotide-binding</keyword>
<dbReference type="InterPro" id="IPR017441">
    <property type="entry name" value="Protein_kinase_ATP_BS"/>
</dbReference>
<dbReference type="EC" id="2.7.11.1" evidence="1"/>
<dbReference type="Pfam" id="PF00069">
    <property type="entry name" value="Pkinase"/>
    <property type="match status" value="1"/>
</dbReference>
<keyword evidence="12" id="KW-1185">Reference proteome</keyword>
<dbReference type="GeneID" id="20530822"/>
<evidence type="ECO:0000256" key="7">
    <source>
        <dbReference type="ARBA" id="ARBA00047899"/>
    </source>
</evidence>
<feature type="domain" description="Protein kinase" evidence="10">
    <location>
        <begin position="31"/>
        <end position="149"/>
    </location>
</feature>
<evidence type="ECO:0000256" key="3">
    <source>
        <dbReference type="ARBA" id="ARBA00022679"/>
    </source>
</evidence>
<evidence type="ECO:0000256" key="5">
    <source>
        <dbReference type="ARBA" id="ARBA00022777"/>
    </source>
</evidence>
<keyword evidence="3" id="KW-0808">Transferase</keyword>
<evidence type="ECO:0000256" key="4">
    <source>
        <dbReference type="ARBA" id="ARBA00022741"/>
    </source>
</evidence>
<dbReference type="EMBL" id="KB932218">
    <property type="protein sequence ID" value="KCV67458.1"/>
    <property type="molecule type" value="Genomic_DNA"/>
</dbReference>
<dbReference type="STRING" id="691883.A0A058Z0P5"/>
<protein>
    <recommendedName>
        <fullName evidence="1">non-specific serine/threonine protein kinase</fullName>
        <ecNumber evidence="1">2.7.11.1</ecNumber>
    </recommendedName>
</protein>
<reference evidence="11" key="1">
    <citation type="submission" date="2013-04" db="EMBL/GenBank/DDBJ databases">
        <title>The Genome Sequence of Fonticula alba ATCC 38817.</title>
        <authorList>
            <consortium name="The Broad Institute Genomics Platform"/>
            <person name="Russ C."/>
            <person name="Cuomo C."/>
            <person name="Burger G."/>
            <person name="Gray M.W."/>
            <person name="Holland P.W.H."/>
            <person name="King N."/>
            <person name="Lang F.B.F."/>
            <person name="Roger A.J."/>
            <person name="Ruiz-Trillo I."/>
            <person name="Brown M."/>
            <person name="Walker B."/>
            <person name="Young S."/>
            <person name="Zeng Q."/>
            <person name="Gargeya S."/>
            <person name="Fitzgerald M."/>
            <person name="Haas B."/>
            <person name="Abouelleil A."/>
            <person name="Allen A.W."/>
            <person name="Alvarado L."/>
            <person name="Arachchi H.M."/>
            <person name="Berlin A.M."/>
            <person name="Chapman S.B."/>
            <person name="Gainer-Dewar J."/>
            <person name="Goldberg J."/>
            <person name="Griggs A."/>
            <person name="Gujja S."/>
            <person name="Hansen M."/>
            <person name="Howarth C."/>
            <person name="Imamovic A."/>
            <person name="Ireland A."/>
            <person name="Larimer J."/>
            <person name="McCowan C."/>
            <person name="Murphy C."/>
            <person name="Pearson M."/>
            <person name="Poon T.W."/>
            <person name="Priest M."/>
            <person name="Roberts A."/>
            <person name="Saif S."/>
            <person name="Shea T."/>
            <person name="Sisk P."/>
            <person name="Sykes S."/>
            <person name="Wortman J."/>
            <person name="Nusbaum C."/>
            <person name="Birren B."/>
        </authorList>
    </citation>
    <scope>NUCLEOTIDE SEQUENCE [LARGE SCALE GENOMIC DNA]</scope>
    <source>
        <strain evidence="11">ATCC 38817</strain>
    </source>
</reference>
<sequence length="149" mass="16664">MATRRWRTKSDHAQEHVPEDRNVVGEVVGPYIVGDELGRGSSGYVKRAINSENGHFVAIKQFPRSIFSPEQLTLGFATAQFRVLEAEIDSLQRLAHHQNIVRVLDVIRGPAYLNLVLEYVESGSAAQIIENFGFFPEPLAALYISQSLK</sequence>
<comment type="catalytic activity">
    <reaction evidence="8">
        <text>L-seryl-[protein] + ATP = O-phospho-L-seryl-[protein] + ADP + H(+)</text>
        <dbReference type="Rhea" id="RHEA:17989"/>
        <dbReference type="Rhea" id="RHEA-COMP:9863"/>
        <dbReference type="Rhea" id="RHEA-COMP:11604"/>
        <dbReference type="ChEBI" id="CHEBI:15378"/>
        <dbReference type="ChEBI" id="CHEBI:29999"/>
        <dbReference type="ChEBI" id="CHEBI:30616"/>
        <dbReference type="ChEBI" id="CHEBI:83421"/>
        <dbReference type="ChEBI" id="CHEBI:456216"/>
        <dbReference type="EC" id="2.7.11.1"/>
    </reaction>
</comment>
<dbReference type="AlphaFoldDB" id="A0A058Z0P5"/>
<dbReference type="PROSITE" id="PS00107">
    <property type="entry name" value="PROTEIN_KINASE_ATP"/>
    <property type="match status" value="1"/>
</dbReference>
<keyword evidence="5" id="KW-0418">Kinase</keyword>
<dbReference type="GO" id="GO:0005524">
    <property type="term" value="F:ATP binding"/>
    <property type="evidence" value="ECO:0007669"/>
    <property type="project" value="UniProtKB-UniRule"/>
</dbReference>
<evidence type="ECO:0000256" key="6">
    <source>
        <dbReference type="ARBA" id="ARBA00022840"/>
    </source>
</evidence>
<evidence type="ECO:0000313" key="11">
    <source>
        <dbReference type="EMBL" id="KCV67458.1"/>
    </source>
</evidence>
<gene>
    <name evidence="11" type="ORF">H696_06097</name>
</gene>
<dbReference type="Proteomes" id="UP000030693">
    <property type="component" value="Unassembled WGS sequence"/>
</dbReference>
<feature type="binding site" evidence="9">
    <location>
        <position position="60"/>
    </location>
    <ligand>
        <name>ATP</name>
        <dbReference type="ChEBI" id="CHEBI:30616"/>
    </ligand>
</feature>
<proteinExistence type="predicted"/>
<dbReference type="eggNOG" id="KOG0198">
    <property type="taxonomic scope" value="Eukaryota"/>
</dbReference>
<dbReference type="GO" id="GO:0005737">
    <property type="term" value="C:cytoplasm"/>
    <property type="evidence" value="ECO:0007669"/>
    <property type="project" value="TreeGrafter"/>
</dbReference>
<evidence type="ECO:0000313" key="12">
    <source>
        <dbReference type="Proteomes" id="UP000030693"/>
    </source>
</evidence>
<evidence type="ECO:0000256" key="9">
    <source>
        <dbReference type="PROSITE-ProRule" id="PRU10141"/>
    </source>
</evidence>
<dbReference type="InterPro" id="IPR011009">
    <property type="entry name" value="Kinase-like_dom_sf"/>
</dbReference>
<dbReference type="InterPro" id="IPR053235">
    <property type="entry name" value="Ser_Thr_kinase"/>
</dbReference>
<comment type="catalytic activity">
    <reaction evidence="7">
        <text>L-threonyl-[protein] + ATP = O-phospho-L-threonyl-[protein] + ADP + H(+)</text>
        <dbReference type="Rhea" id="RHEA:46608"/>
        <dbReference type="Rhea" id="RHEA-COMP:11060"/>
        <dbReference type="Rhea" id="RHEA-COMP:11605"/>
        <dbReference type="ChEBI" id="CHEBI:15378"/>
        <dbReference type="ChEBI" id="CHEBI:30013"/>
        <dbReference type="ChEBI" id="CHEBI:30616"/>
        <dbReference type="ChEBI" id="CHEBI:61977"/>
        <dbReference type="ChEBI" id="CHEBI:456216"/>
        <dbReference type="EC" id="2.7.11.1"/>
    </reaction>
</comment>
<evidence type="ECO:0000259" key="10">
    <source>
        <dbReference type="PROSITE" id="PS50011"/>
    </source>
</evidence>
<dbReference type="PROSITE" id="PS50011">
    <property type="entry name" value="PROTEIN_KINASE_DOM"/>
    <property type="match status" value="1"/>
</dbReference>
<dbReference type="PANTHER" id="PTHR24361:SF433">
    <property type="entry name" value="PROTEIN KINASE DOMAIN-CONTAINING PROTEIN"/>
    <property type="match status" value="1"/>
</dbReference>
<dbReference type="GO" id="GO:0004674">
    <property type="term" value="F:protein serine/threonine kinase activity"/>
    <property type="evidence" value="ECO:0007669"/>
    <property type="project" value="UniProtKB-KW"/>
</dbReference>
<dbReference type="SUPFAM" id="SSF56112">
    <property type="entry name" value="Protein kinase-like (PK-like)"/>
    <property type="match status" value="1"/>
</dbReference>
<evidence type="ECO:0000256" key="2">
    <source>
        <dbReference type="ARBA" id="ARBA00022527"/>
    </source>
</evidence>
<dbReference type="OrthoDB" id="8693905at2759"/>